<evidence type="ECO:0000256" key="10">
    <source>
        <dbReference type="ARBA" id="ARBA00023316"/>
    </source>
</evidence>
<evidence type="ECO:0000256" key="3">
    <source>
        <dbReference type="ARBA" id="ARBA00022475"/>
    </source>
</evidence>
<evidence type="ECO:0000256" key="4">
    <source>
        <dbReference type="ARBA" id="ARBA00022645"/>
    </source>
</evidence>
<evidence type="ECO:0000256" key="7">
    <source>
        <dbReference type="ARBA" id="ARBA00022984"/>
    </source>
</evidence>
<comment type="subcellular location">
    <subcellularLocation>
        <location evidence="2">Cell membrane</location>
    </subcellularLocation>
    <subcellularLocation>
        <location evidence="1">Membrane</location>
        <topology evidence="1">Single-pass membrane protein</topology>
    </subcellularLocation>
</comment>
<comment type="caution">
    <text evidence="13">The sequence shown here is derived from an EMBL/GenBank/DDBJ whole genome shotgun (WGS) entry which is preliminary data.</text>
</comment>
<keyword evidence="4" id="KW-0121">Carboxypeptidase</keyword>
<dbReference type="GO" id="GO:0071972">
    <property type="term" value="F:peptidoglycan L,D-transpeptidase activity"/>
    <property type="evidence" value="ECO:0007669"/>
    <property type="project" value="TreeGrafter"/>
</dbReference>
<sequence>MKQLKEDGPNMKRRSLVIALGGMGVFSTLASRLFYLQVTRAEDYRVLSDRNRFNFNTLIPERGRILDRSGNPIATNKQDFRLVIVAERVKDIDKTLAQVSSVLPLSAVKLKRIKQDIRDNPKFVPVLVDEHLDWKTFSALNLALPDLPGVVPIEGTGRTYPFTGIYSHILGYVGKPSERMMAEDKDPLLRQPIFRVGKTGIEYSQDKILRGTAGRQKIEVNATGRVVREWQSDKIEAKPGQDVWLTLDTELQQFAADQFGEESGGTAVIDVMTGELRALLSMPTFDNNLFVSGLTGADMKRLNSDPRRPQFNKVIGGGYPPASTFKMAVMLAALEHRIISPQQKIFCTGKINVGNRDFHCWNRRGHGLLDMHGALQHSC</sequence>
<reference evidence="13" key="1">
    <citation type="journal article" date="2020" name="mSystems">
        <title>Genome- and Community-Level Interaction Insights into Carbon Utilization and Element Cycling Functions of Hydrothermarchaeota in Hydrothermal Sediment.</title>
        <authorList>
            <person name="Zhou Z."/>
            <person name="Liu Y."/>
            <person name="Xu W."/>
            <person name="Pan J."/>
            <person name="Luo Z.H."/>
            <person name="Li M."/>
        </authorList>
    </citation>
    <scope>NUCLEOTIDE SEQUENCE [LARGE SCALE GENOMIC DNA]</scope>
    <source>
        <strain evidence="13">HyVt-489</strain>
    </source>
</reference>
<accession>A0A7C3C9C0</accession>
<dbReference type="GO" id="GO:0071555">
    <property type="term" value="P:cell wall organization"/>
    <property type="evidence" value="ECO:0007669"/>
    <property type="project" value="UniProtKB-KW"/>
</dbReference>
<dbReference type="Gene3D" id="3.40.710.10">
    <property type="entry name" value="DD-peptidase/beta-lactamase superfamily"/>
    <property type="match status" value="1"/>
</dbReference>
<dbReference type="PANTHER" id="PTHR30627">
    <property type="entry name" value="PEPTIDOGLYCAN D,D-TRANSPEPTIDASE"/>
    <property type="match status" value="1"/>
</dbReference>
<keyword evidence="10" id="KW-0961">Cell wall biogenesis/degradation</keyword>
<keyword evidence="9" id="KW-0472">Membrane</keyword>
<name>A0A7C3C9C0_9PROT</name>
<dbReference type="InterPro" id="IPR012338">
    <property type="entry name" value="Beta-lactam/transpept-like"/>
</dbReference>
<keyword evidence="8" id="KW-1133">Transmembrane helix</keyword>
<dbReference type="SUPFAM" id="SSF56601">
    <property type="entry name" value="beta-lactamase/transpeptidase-like"/>
    <property type="match status" value="1"/>
</dbReference>
<dbReference type="Pfam" id="PF00905">
    <property type="entry name" value="Transpeptidase"/>
    <property type="match status" value="1"/>
</dbReference>
<protein>
    <submittedName>
        <fullName evidence="13">Penicillin-binding protein 2</fullName>
    </submittedName>
</protein>
<dbReference type="Pfam" id="PF03717">
    <property type="entry name" value="PBP_dimer"/>
    <property type="match status" value="1"/>
</dbReference>
<dbReference type="Proteomes" id="UP000886042">
    <property type="component" value="Unassembled WGS sequence"/>
</dbReference>
<keyword evidence="3" id="KW-1003">Cell membrane</keyword>
<dbReference type="Gene3D" id="3.90.1310.10">
    <property type="entry name" value="Penicillin-binding protein 2a (Domain 2)"/>
    <property type="match status" value="1"/>
</dbReference>
<dbReference type="GO" id="GO:0005886">
    <property type="term" value="C:plasma membrane"/>
    <property type="evidence" value="ECO:0007669"/>
    <property type="project" value="UniProtKB-SubCell"/>
</dbReference>
<evidence type="ECO:0000256" key="2">
    <source>
        <dbReference type="ARBA" id="ARBA00004236"/>
    </source>
</evidence>
<feature type="domain" description="Penicillin-binding protein dimerisation" evidence="12">
    <location>
        <begin position="60"/>
        <end position="229"/>
    </location>
</feature>
<gene>
    <name evidence="13" type="ORF">ENJ46_03195</name>
</gene>
<dbReference type="InterPro" id="IPR001460">
    <property type="entry name" value="PCN-bd_Tpept"/>
</dbReference>
<evidence type="ECO:0000313" key="13">
    <source>
        <dbReference type="EMBL" id="HFB54906.1"/>
    </source>
</evidence>
<dbReference type="AlphaFoldDB" id="A0A7C3C9C0"/>
<proteinExistence type="predicted"/>
<feature type="domain" description="Penicillin-binding protein transpeptidase" evidence="11">
    <location>
        <begin position="265"/>
        <end position="379"/>
    </location>
</feature>
<dbReference type="InterPro" id="IPR036138">
    <property type="entry name" value="PBP_dimer_sf"/>
</dbReference>
<keyword evidence="7" id="KW-0573">Peptidoglycan synthesis</keyword>
<evidence type="ECO:0000259" key="11">
    <source>
        <dbReference type="Pfam" id="PF00905"/>
    </source>
</evidence>
<dbReference type="GO" id="GO:0008658">
    <property type="term" value="F:penicillin binding"/>
    <property type="evidence" value="ECO:0007669"/>
    <property type="project" value="InterPro"/>
</dbReference>
<feature type="non-terminal residue" evidence="13">
    <location>
        <position position="379"/>
    </location>
</feature>
<evidence type="ECO:0000256" key="1">
    <source>
        <dbReference type="ARBA" id="ARBA00004167"/>
    </source>
</evidence>
<keyword evidence="5" id="KW-0812">Transmembrane</keyword>
<dbReference type="PANTHER" id="PTHR30627:SF2">
    <property type="entry name" value="PEPTIDOGLYCAN D,D-TRANSPEPTIDASE MRDA"/>
    <property type="match status" value="1"/>
</dbReference>
<keyword evidence="6" id="KW-0133">Cell shape</keyword>
<keyword evidence="4" id="KW-0645">Protease</keyword>
<evidence type="ECO:0000256" key="6">
    <source>
        <dbReference type="ARBA" id="ARBA00022960"/>
    </source>
</evidence>
<evidence type="ECO:0000256" key="8">
    <source>
        <dbReference type="ARBA" id="ARBA00022989"/>
    </source>
</evidence>
<evidence type="ECO:0000256" key="5">
    <source>
        <dbReference type="ARBA" id="ARBA00022692"/>
    </source>
</evidence>
<dbReference type="GO" id="GO:0008360">
    <property type="term" value="P:regulation of cell shape"/>
    <property type="evidence" value="ECO:0007669"/>
    <property type="project" value="UniProtKB-KW"/>
</dbReference>
<keyword evidence="4" id="KW-0378">Hydrolase</keyword>
<dbReference type="InterPro" id="IPR050515">
    <property type="entry name" value="Beta-lactam/transpept"/>
</dbReference>
<dbReference type="EMBL" id="DRMN01000211">
    <property type="protein sequence ID" value="HFB54906.1"/>
    <property type="molecule type" value="Genomic_DNA"/>
</dbReference>
<evidence type="ECO:0000259" key="12">
    <source>
        <dbReference type="Pfam" id="PF03717"/>
    </source>
</evidence>
<dbReference type="SUPFAM" id="SSF56519">
    <property type="entry name" value="Penicillin binding protein dimerisation domain"/>
    <property type="match status" value="1"/>
</dbReference>
<evidence type="ECO:0000256" key="9">
    <source>
        <dbReference type="ARBA" id="ARBA00023136"/>
    </source>
</evidence>
<organism evidence="13">
    <name type="scientific">Hellea balneolensis</name>
    <dbReference type="NCBI Taxonomy" id="287478"/>
    <lineage>
        <taxon>Bacteria</taxon>
        <taxon>Pseudomonadati</taxon>
        <taxon>Pseudomonadota</taxon>
        <taxon>Alphaproteobacteria</taxon>
        <taxon>Maricaulales</taxon>
        <taxon>Robiginitomaculaceae</taxon>
        <taxon>Hellea</taxon>
    </lineage>
</organism>
<dbReference type="GO" id="GO:0009252">
    <property type="term" value="P:peptidoglycan biosynthetic process"/>
    <property type="evidence" value="ECO:0007669"/>
    <property type="project" value="UniProtKB-KW"/>
</dbReference>
<dbReference type="InterPro" id="IPR005311">
    <property type="entry name" value="PBP_dimer"/>
</dbReference>